<evidence type="ECO:0000256" key="1">
    <source>
        <dbReference type="SAM" id="Phobius"/>
    </source>
</evidence>
<proteinExistence type="predicted"/>
<keyword evidence="1" id="KW-1133">Transmembrane helix</keyword>
<evidence type="ECO:0000313" key="2">
    <source>
        <dbReference type="EMBL" id="DAD96408.1"/>
    </source>
</evidence>
<accession>A0A8S5NQA8</accession>
<protein>
    <submittedName>
        <fullName evidence="2">Holin</fullName>
    </submittedName>
</protein>
<keyword evidence="1" id="KW-0472">Membrane</keyword>
<name>A0A8S5NQA8_9CAUD</name>
<feature type="transmembrane region" description="Helical" evidence="1">
    <location>
        <begin position="37"/>
        <end position="54"/>
    </location>
</feature>
<sequence>MPKLNKRSWIPLIGWILCYGFLNNCVIAPYFDVELVDWEQLLTSLAIMLGISGVRDIGIKRKSNNDKDIKTN</sequence>
<keyword evidence="1" id="KW-0812">Transmembrane</keyword>
<feature type="transmembrane region" description="Helical" evidence="1">
    <location>
        <begin position="12"/>
        <end position="31"/>
    </location>
</feature>
<organism evidence="2">
    <name type="scientific">Siphoviridae sp. ctpbe1</name>
    <dbReference type="NCBI Taxonomy" id="2826466"/>
    <lineage>
        <taxon>Viruses</taxon>
        <taxon>Duplodnaviria</taxon>
        <taxon>Heunggongvirae</taxon>
        <taxon>Uroviricota</taxon>
        <taxon>Caudoviricetes</taxon>
    </lineage>
</organism>
<dbReference type="EMBL" id="BK015216">
    <property type="protein sequence ID" value="DAD96408.1"/>
    <property type="molecule type" value="Genomic_DNA"/>
</dbReference>
<reference evidence="2" key="1">
    <citation type="journal article" date="2021" name="Proc. Natl. Acad. Sci. U.S.A.">
        <title>A Catalog of Tens of Thousands of Viruses from Human Metagenomes Reveals Hidden Associations with Chronic Diseases.</title>
        <authorList>
            <person name="Tisza M.J."/>
            <person name="Buck C.B."/>
        </authorList>
    </citation>
    <scope>NUCLEOTIDE SEQUENCE</scope>
    <source>
        <strain evidence="2">Ctpbe1</strain>
    </source>
</reference>